<organism evidence="2 3">
    <name type="scientific">Streptomyces albospinus</name>
    <dbReference type="NCBI Taxonomy" id="285515"/>
    <lineage>
        <taxon>Bacteria</taxon>
        <taxon>Bacillati</taxon>
        <taxon>Actinomycetota</taxon>
        <taxon>Actinomycetes</taxon>
        <taxon>Kitasatosporales</taxon>
        <taxon>Streptomycetaceae</taxon>
        <taxon>Streptomyces</taxon>
    </lineage>
</organism>
<dbReference type="EMBL" id="BMRP01000045">
    <property type="protein sequence ID" value="GGU94295.1"/>
    <property type="molecule type" value="Genomic_DNA"/>
</dbReference>
<evidence type="ECO:0000256" key="1">
    <source>
        <dbReference type="SAM" id="MobiDB-lite"/>
    </source>
</evidence>
<feature type="region of interest" description="Disordered" evidence="1">
    <location>
        <begin position="62"/>
        <end position="85"/>
    </location>
</feature>
<reference evidence="3" key="1">
    <citation type="journal article" date="2019" name="Int. J. Syst. Evol. Microbiol.">
        <title>The Global Catalogue of Microorganisms (GCM) 10K type strain sequencing project: providing services to taxonomists for standard genome sequencing and annotation.</title>
        <authorList>
            <consortium name="The Broad Institute Genomics Platform"/>
            <consortium name="The Broad Institute Genome Sequencing Center for Infectious Disease"/>
            <person name="Wu L."/>
            <person name="Ma J."/>
        </authorList>
    </citation>
    <scope>NUCLEOTIDE SEQUENCE [LARGE SCALE GENOMIC DNA]</scope>
    <source>
        <strain evidence="3">JCM 3399</strain>
    </source>
</reference>
<dbReference type="Proteomes" id="UP000654471">
    <property type="component" value="Unassembled WGS sequence"/>
</dbReference>
<proteinExistence type="predicted"/>
<sequence length="101" mass="10739">MTPLGVEEMLPRSGDASLAGLELRARVKEGIEETDDVHPGRNHHGAAIPAACPVPGVRCPTGSALGTRRNDHRPGDSGTAEQRDMKLCRIGRPMSRQVGCC</sequence>
<feature type="compositionally biased region" description="Basic and acidic residues" evidence="1">
    <location>
        <begin position="68"/>
        <end position="85"/>
    </location>
</feature>
<gene>
    <name evidence="2" type="ORF">GCM10010211_71730</name>
</gene>
<keyword evidence="3" id="KW-1185">Reference proteome</keyword>
<evidence type="ECO:0000313" key="3">
    <source>
        <dbReference type="Proteomes" id="UP000654471"/>
    </source>
</evidence>
<evidence type="ECO:0000313" key="2">
    <source>
        <dbReference type="EMBL" id="GGU94295.1"/>
    </source>
</evidence>
<name>A0ABQ2VME0_9ACTN</name>
<comment type="caution">
    <text evidence="2">The sequence shown here is derived from an EMBL/GenBank/DDBJ whole genome shotgun (WGS) entry which is preliminary data.</text>
</comment>
<protein>
    <submittedName>
        <fullName evidence="2">Uncharacterized protein</fullName>
    </submittedName>
</protein>
<accession>A0ABQ2VME0</accession>